<proteinExistence type="predicted"/>
<feature type="compositionally biased region" description="Low complexity" evidence="1">
    <location>
        <begin position="127"/>
        <end position="137"/>
    </location>
</feature>
<accession>A0AA38RFC9</accession>
<dbReference type="EMBL" id="JANBVO010000043">
    <property type="protein sequence ID" value="KAJ9134431.1"/>
    <property type="molecule type" value="Genomic_DNA"/>
</dbReference>
<feature type="region of interest" description="Disordered" evidence="1">
    <location>
        <begin position="254"/>
        <end position="275"/>
    </location>
</feature>
<protein>
    <submittedName>
        <fullName evidence="2">Uncharacterized protein</fullName>
    </submittedName>
</protein>
<feature type="region of interest" description="Disordered" evidence="1">
    <location>
        <begin position="121"/>
        <end position="143"/>
    </location>
</feature>
<comment type="caution">
    <text evidence="2">The sequence shown here is derived from an EMBL/GenBank/DDBJ whole genome shotgun (WGS) entry which is preliminary data.</text>
</comment>
<evidence type="ECO:0000313" key="3">
    <source>
        <dbReference type="Proteomes" id="UP001174694"/>
    </source>
</evidence>
<sequence length="334" mass="35501">MDNCPLFTGLTLSPSLKALTPTTKKQVIMEHYIVTIKYATAEDEVVPPITPTELAALHQCANTAASWALKNMDAAGMAQVEPVHSHMLRVTPISAGDTLVVYQDGTFAKLFKAEDIERSDVSSNNDATTATTHTTAGARKKQDLKAGTSLSGAGITWFQHPQAPHAVPHMLHLDAHVFSTFPEAHIIRRSALTGDCYACIPLPTWFSRDGCAHCSLLAPSAMAPAGPLCEFHAHFARTGRCLSLLEQLALEEVARGEEEGEGDGDSDCGGDGDGDGGGGWGPLHKAVFVELLRARLAWLRLLEGAEALVSLSADESWTVGAKVGAVGGERKAKK</sequence>
<dbReference type="Proteomes" id="UP001174694">
    <property type="component" value="Unassembled WGS sequence"/>
</dbReference>
<reference evidence="2" key="1">
    <citation type="submission" date="2022-07" db="EMBL/GenBank/DDBJ databases">
        <title>Fungi with potential for degradation of polypropylene.</title>
        <authorList>
            <person name="Gostincar C."/>
        </authorList>
    </citation>
    <scope>NUCLEOTIDE SEQUENCE</scope>
    <source>
        <strain evidence="2">EXF-13308</strain>
    </source>
</reference>
<dbReference type="AlphaFoldDB" id="A0AA38RFC9"/>
<organism evidence="2 3">
    <name type="scientific">Pleurostoma richardsiae</name>
    <dbReference type="NCBI Taxonomy" id="41990"/>
    <lineage>
        <taxon>Eukaryota</taxon>
        <taxon>Fungi</taxon>
        <taxon>Dikarya</taxon>
        <taxon>Ascomycota</taxon>
        <taxon>Pezizomycotina</taxon>
        <taxon>Sordariomycetes</taxon>
        <taxon>Sordariomycetidae</taxon>
        <taxon>Calosphaeriales</taxon>
        <taxon>Pleurostomataceae</taxon>
        <taxon>Pleurostoma</taxon>
    </lineage>
</organism>
<name>A0AA38RFC9_9PEZI</name>
<evidence type="ECO:0000313" key="2">
    <source>
        <dbReference type="EMBL" id="KAJ9134431.1"/>
    </source>
</evidence>
<gene>
    <name evidence="2" type="ORF">NKR23_g10127</name>
</gene>
<feature type="compositionally biased region" description="Acidic residues" evidence="1">
    <location>
        <begin position="258"/>
        <end position="274"/>
    </location>
</feature>
<keyword evidence="3" id="KW-1185">Reference proteome</keyword>
<evidence type="ECO:0000256" key="1">
    <source>
        <dbReference type="SAM" id="MobiDB-lite"/>
    </source>
</evidence>